<dbReference type="InterPro" id="IPR051781">
    <property type="entry name" value="Metallo-dep_Hydrolase"/>
</dbReference>
<proteinExistence type="predicted"/>
<dbReference type="InterPro" id="IPR012696">
    <property type="entry name" value="PhnM"/>
</dbReference>
<evidence type="ECO:0000313" key="1">
    <source>
        <dbReference type="EMBL" id="GFH03236.1"/>
    </source>
</evidence>
<dbReference type="SUPFAM" id="SSF51556">
    <property type="entry name" value="Metallo-dependent hydrolases"/>
    <property type="match status" value="1"/>
</dbReference>
<dbReference type="Proteomes" id="UP000465304">
    <property type="component" value="Unassembled WGS sequence"/>
</dbReference>
<accession>A0A7I9ZRC0</accession>
<dbReference type="PANTHER" id="PTHR43135:SF3">
    <property type="entry name" value="ALPHA-D-RIBOSE 1-METHYLPHOSPHONATE 5-TRIPHOSPHATE DIPHOSPHATASE"/>
    <property type="match status" value="1"/>
</dbReference>
<reference evidence="1 2" key="1">
    <citation type="journal article" date="2019" name="Emerg. Microbes Infect.">
        <title>Comprehensive subspecies identification of 175 nontuberculous mycobacteria species based on 7547 genomic profiles.</title>
        <authorList>
            <person name="Matsumoto Y."/>
            <person name="Kinjo T."/>
            <person name="Motooka D."/>
            <person name="Nabeya D."/>
            <person name="Jung N."/>
            <person name="Uechi K."/>
            <person name="Horii T."/>
            <person name="Iida T."/>
            <person name="Fujita J."/>
            <person name="Nakamura S."/>
        </authorList>
    </citation>
    <scope>NUCLEOTIDE SEQUENCE [LARGE SCALE GENOMIC DNA]</scope>
    <source>
        <strain evidence="1 2">JCM 30996</strain>
    </source>
</reference>
<dbReference type="RefSeq" id="WP_163890754.1">
    <property type="nucleotide sequence ID" value="NZ_BLLB01000002.1"/>
</dbReference>
<dbReference type="AlphaFoldDB" id="A0A7I9ZRC0"/>
<sequence>MAQTVIDGVTLVPGGGRPVIPHAAVVLDADGVVVEIGEAGTPGDLLLVPGAVDLHLDNLVQRRRPRATVSLDHEAVISVLDAECAAAGIATVCIAARCEDSPRKGISIDDAAVLAAVLESLGPVLCCDWRIHARVELTDDAGVESLETVLSKSSRVSLISMIETSAQRSRFGSLAETRAFYAQDWGISETEVEDVFNVDPAALSLTAERRAAVASLATERGIALASHDDRTPEHVQQAFDLGARVAEFPLTMEAARHAHELAMHVVLGAPNAIRGRSTSSGNILAGAAVAAGVCDVLCSDYLPSSLQTAPHVLADQGDAPLATAIDLISGNPAAVLGLAPVAIEVGRPLTASLRQFQPGRGDATSHVGVALWRAGRLVFGRDSHQFGIALTTA</sequence>
<keyword evidence="2" id="KW-1185">Reference proteome</keyword>
<name>A0A7I9ZRC0_9MYCO</name>
<evidence type="ECO:0000313" key="2">
    <source>
        <dbReference type="Proteomes" id="UP000465304"/>
    </source>
</evidence>
<dbReference type="PANTHER" id="PTHR43135">
    <property type="entry name" value="ALPHA-D-RIBOSE 1-METHYLPHOSPHONATE 5-TRIPHOSPHATE DIPHOSPHATASE"/>
    <property type="match status" value="1"/>
</dbReference>
<dbReference type="GO" id="GO:0019700">
    <property type="term" value="P:organic phosphonate catabolic process"/>
    <property type="evidence" value="ECO:0007669"/>
    <property type="project" value="InterPro"/>
</dbReference>
<dbReference type="NCBIfam" id="NF011990">
    <property type="entry name" value="PRK15446.2-6"/>
    <property type="match status" value="1"/>
</dbReference>
<comment type="caution">
    <text evidence="1">The sequence shown here is derived from an EMBL/GenBank/DDBJ whole genome shotgun (WGS) entry which is preliminary data.</text>
</comment>
<dbReference type="PIRSF" id="PIRSF038971">
    <property type="entry name" value="PhnM"/>
    <property type="match status" value="1"/>
</dbReference>
<gene>
    <name evidence="1" type="primary">phnM</name>
    <name evidence="1" type="ORF">MHIP_37190</name>
</gene>
<protein>
    <submittedName>
        <fullName evidence="1">Phosphonate metabolism protein PhnM</fullName>
    </submittedName>
</protein>
<dbReference type="EMBL" id="BLLB01000002">
    <property type="protein sequence ID" value="GFH03236.1"/>
    <property type="molecule type" value="Genomic_DNA"/>
</dbReference>
<dbReference type="InterPro" id="IPR032466">
    <property type="entry name" value="Metal_Hydrolase"/>
</dbReference>
<organism evidence="1 2">
    <name type="scientific">Mycolicibacterium hippocampi</name>
    <dbReference type="NCBI Taxonomy" id="659824"/>
    <lineage>
        <taxon>Bacteria</taxon>
        <taxon>Bacillati</taxon>
        <taxon>Actinomycetota</taxon>
        <taxon>Actinomycetes</taxon>
        <taxon>Mycobacteriales</taxon>
        <taxon>Mycobacteriaceae</taxon>
        <taxon>Mycolicibacterium</taxon>
    </lineage>
</organism>